<proteinExistence type="predicted"/>
<feature type="coiled-coil region" evidence="1">
    <location>
        <begin position="193"/>
        <end position="220"/>
    </location>
</feature>
<reference evidence="3" key="1">
    <citation type="journal article" date="2018" name="MSphere">
        <title>Fusobacterium Genomics Using MinION and Illumina Sequencing Enables Genome Completion and Correction.</title>
        <authorList>
            <person name="Todd S.M."/>
            <person name="Settlage R.E."/>
            <person name="Lahmers K.K."/>
            <person name="Slade D.J."/>
        </authorList>
    </citation>
    <scope>NUCLEOTIDE SEQUENCE [LARGE SCALE GENOMIC DNA]</scope>
    <source>
        <strain evidence="3">ATCC 27725</strain>
    </source>
</reference>
<protein>
    <submittedName>
        <fullName evidence="2">TolC family protein</fullName>
    </submittedName>
</protein>
<name>A0ABM6U109_FUSVA</name>
<evidence type="ECO:0000313" key="2">
    <source>
        <dbReference type="EMBL" id="AVQ29934.1"/>
    </source>
</evidence>
<gene>
    <name evidence="2" type="ORF">C4N18_01335</name>
</gene>
<dbReference type="GeneID" id="77466616"/>
<feature type="coiled-coil region" evidence="1">
    <location>
        <begin position="312"/>
        <end position="368"/>
    </location>
</feature>
<dbReference type="EMBL" id="CP028103">
    <property type="protein sequence ID" value="AVQ29934.1"/>
    <property type="molecule type" value="Genomic_DNA"/>
</dbReference>
<dbReference type="SUPFAM" id="SSF56954">
    <property type="entry name" value="Outer membrane efflux proteins (OEP)"/>
    <property type="match status" value="1"/>
</dbReference>
<dbReference type="Gene3D" id="1.20.1600.10">
    <property type="entry name" value="Outer membrane efflux proteins (OEP)"/>
    <property type="match status" value="1"/>
</dbReference>
<sequence>MKKVFLVIYCFWGIASYSKEINLDMLLNEISKTSYQNKLYEIRKSTNDSKEKYYKLDTFNGIETSVSSEYSDQEDSFQTTGKISYGPFYVEGTKPYNSDDDYASFGIEKSLKDLIFSKSDNELSKLGISREIDRVTHEKNMETQKIDLINLYRDYKINELELKIKKNGLVTLKKEEDTMKKSFNLGAIAKIELDTLQYSIKNLEIEIKNLEDNLIKLQGRFYYEYKFDIRGSSLAEIAPVEKNIDELLIKYGTKDLDKLKYQKELTNENLKYLKYDDKMPEISLGVEHSTRFDENRVVAKFSKKLFDFNYDLEEEKNSLLEQEVTLKQKIDENEAEKLQAMNNYYNYLKEYEVNKNKAELELSKYNIRKLEYNLGKVNYIDVMESFDDYLDYEVAKEKAINTLNGYIYEIMVRGE</sequence>
<dbReference type="RefSeq" id="WP_005952089.1">
    <property type="nucleotide sequence ID" value="NZ_CP028103.1"/>
</dbReference>
<dbReference type="Proteomes" id="UP000241238">
    <property type="component" value="Chromosome"/>
</dbReference>
<keyword evidence="1" id="KW-0175">Coiled coil</keyword>
<evidence type="ECO:0000313" key="3">
    <source>
        <dbReference type="Proteomes" id="UP000241238"/>
    </source>
</evidence>
<organism evidence="2 3">
    <name type="scientific">Fusobacterium varium ATCC 27725</name>
    <dbReference type="NCBI Taxonomy" id="469618"/>
    <lineage>
        <taxon>Bacteria</taxon>
        <taxon>Fusobacteriati</taxon>
        <taxon>Fusobacteriota</taxon>
        <taxon>Fusobacteriia</taxon>
        <taxon>Fusobacteriales</taxon>
        <taxon>Fusobacteriaceae</taxon>
        <taxon>Fusobacterium</taxon>
    </lineage>
</organism>
<evidence type="ECO:0000256" key="1">
    <source>
        <dbReference type="SAM" id="Coils"/>
    </source>
</evidence>
<keyword evidence="3" id="KW-1185">Reference proteome</keyword>
<accession>A0ABM6U109</accession>